<gene>
    <name evidence="2" type="ORF">SAMN04489810_3175</name>
</gene>
<protein>
    <recommendedName>
        <fullName evidence="1">DUF559 domain-containing protein</fullName>
    </recommendedName>
</protein>
<dbReference type="Proteomes" id="UP000199009">
    <property type="component" value="Chromosome I"/>
</dbReference>
<keyword evidence="3" id="KW-1185">Reference proteome</keyword>
<evidence type="ECO:0000313" key="3">
    <source>
        <dbReference type="Proteomes" id="UP000199009"/>
    </source>
</evidence>
<dbReference type="Pfam" id="PF04480">
    <property type="entry name" value="DUF559"/>
    <property type="match status" value="1"/>
</dbReference>
<dbReference type="Gene3D" id="3.40.960.10">
    <property type="entry name" value="VSR Endonuclease"/>
    <property type="match status" value="1"/>
</dbReference>
<accession>A0A1G8CV58</accession>
<evidence type="ECO:0000259" key="1">
    <source>
        <dbReference type="Pfam" id="PF04480"/>
    </source>
</evidence>
<feature type="domain" description="DUF559" evidence="1">
    <location>
        <begin position="91"/>
        <end position="168"/>
    </location>
</feature>
<dbReference type="STRING" id="370764.SAMN04489810_3175"/>
<organism evidence="2 3">
    <name type="scientific">Microbacterium pygmaeum</name>
    <dbReference type="NCBI Taxonomy" id="370764"/>
    <lineage>
        <taxon>Bacteria</taxon>
        <taxon>Bacillati</taxon>
        <taxon>Actinomycetota</taxon>
        <taxon>Actinomycetes</taxon>
        <taxon>Micrococcales</taxon>
        <taxon>Microbacteriaceae</taxon>
        <taxon>Microbacterium</taxon>
    </lineage>
</organism>
<dbReference type="InterPro" id="IPR007569">
    <property type="entry name" value="DUF559"/>
</dbReference>
<name>A0A1G8CV58_9MICO</name>
<dbReference type="EMBL" id="LT629692">
    <property type="protein sequence ID" value="SDH49346.1"/>
    <property type="molecule type" value="Genomic_DNA"/>
</dbReference>
<sequence length="176" mass="19942">MHRTIGVTACDPRTLIDPLENVLANVARCLDAADALTTWESAVRKGFVTVEHLRAVQWKSPMMRRLAVEVGMLSDSGLETYYVGRLRRIGIIVQQQAVVAGRRVDGLIGSRLVIQIDGFEHHSDRRQRRADIAHDRALRLLGYTVLRYSYEDVMFAWPRVEAEIRAAIAQGLHLLR</sequence>
<reference evidence="2 3" key="1">
    <citation type="submission" date="2016-10" db="EMBL/GenBank/DDBJ databases">
        <authorList>
            <person name="de Groot N.N."/>
        </authorList>
    </citation>
    <scope>NUCLEOTIDE SEQUENCE [LARGE SCALE GENOMIC DNA]</scope>
    <source>
        <strain evidence="2 3">DSM 23142</strain>
    </source>
</reference>
<proteinExistence type="predicted"/>
<dbReference type="AlphaFoldDB" id="A0A1G8CV58"/>
<evidence type="ECO:0000313" key="2">
    <source>
        <dbReference type="EMBL" id="SDH49346.1"/>
    </source>
</evidence>